<dbReference type="Pfam" id="PF02656">
    <property type="entry name" value="DUF202"/>
    <property type="match status" value="1"/>
</dbReference>
<dbReference type="PANTHER" id="PTHR34187:SF2">
    <property type="entry name" value="DUF202 DOMAIN-CONTAINING PROTEIN"/>
    <property type="match status" value="1"/>
</dbReference>
<proteinExistence type="predicted"/>
<evidence type="ECO:0000256" key="3">
    <source>
        <dbReference type="ARBA" id="ARBA00022692"/>
    </source>
</evidence>
<feature type="transmembrane region" description="Helical" evidence="7">
    <location>
        <begin position="275"/>
        <end position="299"/>
    </location>
</feature>
<protein>
    <recommendedName>
        <fullName evidence="8">DUF202 domain-containing protein</fullName>
    </recommendedName>
</protein>
<dbReference type="GO" id="GO:0005886">
    <property type="term" value="C:plasma membrane"/>
    <property type="evidence" value="ECO:0007669"/>
    <property type="project" value="UniProtKB-SubCell"/>
</dbReference>
<dbReference type="OrthoDB" id="199599at2759"/>
<reference evidence="10" key="3">
    <citation type="journal article" date="2010" name="Genome Res.">
        <title>Population genomic sequencing of Coccidioides fungi reveals recent hybridization and transposon control.</title>
        <authorList>
            <person name="Neafsey D.E."/>
            <person name="Barker B.M."/>
            <person name="Sharpton T.J."/>
            <person name="Stajich J.E."/>
            <person name="Park D.J."/>
            <person name="Whiston E."/>
            <person name="Hung C.-Y."/>
            <person name="McMahan C."/>
            <person name="White J."/>
            <person name="Sykes S."/>
            <person name="Heiman D."/>
            <person name="Young S."/>
            <person name="Zeng Q."/>
            <person name="Abouelleil A."/>
            <person name="Aftuck L."/>
            <person name="Bessette D."/>
            <person name="Brown A."/>
            <person name="FitzGerald M."/>
            <person name="Lui A."/>
            <person name="Macdonald J.P."/>
            <person name="Priest M."/>
            <person name="Orbach M.J."/>
            <person name="Galgiani J.N."/>
            <person name="Kirkland T.N."/>
            <person name="Cole G.T."/>
            <person name="Birren B.W."/>
            <person name="Henn M.R."/>
            <person name="Taylor J.W."/>
            <person name="Rounsley S.D."/>
        </authorList>
    </citation>
    <scope>NUCLEOTIDE SEQUENCE [LARGE SCALE GENOMIC DNA]</scope>
    <source>
        <strain evidence="10">RMSCC 3488</strain>
    </source>
</reference>
<gene>
    <name evidence="9" type="ORF">CPAG_03119</name>
</gene>
<evidence type="ECO:0000313" key="9">
    <source>
        <dbReference type="EMBL" id="KMM66781.1"/>
    </source>
</evidence>
<feature type="transmembrane region" description="Helical" evidence="7">
    <location>
        <begin position="235"/>
        <end position="255"/>
    </location>
</feature>
<dbReference type="InterPro" id="IPR052053">
    <property type="entry name" value="IM_YidH-like"/>
</dbReference>
<evidence type="ECO:0000313" key="10">
    <source>
        <dbReference type="Proteomes" id="UP000054567"/>
    </source>
</evidence>
<evidence type="ECO:0000256" key="4">
    <source>
        <dbReference type="ARBA" id="ARBA00022989"/>
    </source>
</evidence>
<dbReference type="InterPro" id="IPR003807">
    <property type="entry name" value="DUF202"/>
</dbReference>
<dbReference type="Proteomes" id="UP000054567">
    <property type="component" value="Unassembled WGS sequence"/>
</dbReference>
<feature type="region of interest" description="Disordered" evidence="6">
    <location>
        <begin position="1"/>
        <end position="119"/>
    </location>
</feature>
<sequence>MPLNPVLTSMANTYDNNADSNPRRSTDSYSSIETLSHPRKPLQGNSSRSSSSGFSSTSSPRRSPLHERAPIIAGTPPRHYQSTDNVTAYPSDPNDQQTDNQQRSQAHRTKSPSGSMDSHCTFGDGHPWYKRVLDKYGSLELDNKGSVARDHLALERTFLAWLRTSLAFASIGIAITQLFRLNTSIQQQTPAPASASSISSHFPPPVISDEYQANDYNSIGLVEESRRLRSLGKPLGATFIGVAIIVLVIGFHRYFQGQYWVVRGKFPASRGSVAVIAFIAGALMVSSLVVILAIAPGAIES</sequence>
<comment type="subcellular location">
    <subcellularLocation>
        <location evidence="1">Cell membrane</location>
        <topology evidence="1">Multi-pass membrane protein</topology>
    </subcellularLocation>
</comment>
<evidence type="ECO:0000256" key="1">
    <source>
        <dbReference type="ARBA" id="ARBA00004651"/>
    </source>
</evidence>
<evidence type="ECO:0000256" key="2">
    <source>
        <dbReference type="ARBA" id="ARBA00022475"/>
    </source>
</evidence>
<feature type="domain" description="DUF202" evidence="8">
    <location>
        <begin position="149"/>
        <end position="256"/>
    </location>
</feature>
<dbReference type="VEuPathDB" id="FungiDB:CPAG_03119"/>
<organism evidence="9 10">
    <name type="scientific">Coccidioides posadasii RMSCC 3488</name>
    <dbReference type="NCBI Taxonomy" id="454284"/>
    <lineage>
        <taxon>Eukaryota</taxon>
        <taxon>Fungi</taxon>
        <taxon>Dikarya</taxon>
        <taxon>Ascomycota</taxon>
        <taxon>Pezizomycotina</taxon>
        <taxon>Eurotiomycetes</taxon>
        <taxon>Eurotiomycetidae</taxon>
        <taxon>Onygenales</taxon>
        <taxon>Onygenaceae</taxon>
        <taxon>Coccidioides</taxon>
    </lineage>
</organism>
<name>A0A0J6F1N6_COCPO</name>
<dbReference type="EMBL" id="DS268110">
    <property type="protein sequence ID" value="KMM66781.1"/>
    <property type="molecule type" value="Genomic_DNA"/>
</dbReference>
<keyword evidence="4 7" id="KW-1133">Transmembrane helix</keyword>
<evidence type="ECO:0000256" key="6">
    <source>
        <dbReference type="SAM" id="MobiDB-lite"/>
    </source>
</evidence>
<evidence type="ECO:0000256" key="5">
    <source>
        <dbReference type="ARBA" id="ARBA00023136"/>
    </source>
</evidence>
<reference evidence="9 10" key="1">
    <citation type="submission" date="2007-06" db="EMBL/GenBank/DDBJ databases">
        <title>The Genome Sequence of Coccidioides posadasii RMSCC_3488.</title>
        <authorList>
            <consortium name="Coccidioides Genome Resources Consortium"/>
            <consortium name="The Broad Institute Genome Sequencing Platform"/>
            <person name="Henn M.R."/>
            <person name="Sykes S."/>
            <person name="Young S."/>
            <person name="Jaffe D."/>
            <person name="Berlin A."/>
            <person name="Alvarez P."/>
            <person name="Butler J."/>
            <person name="Gnerre S."/>
            <person name="Grabherr M."/>
            <person name="Mauceli E."/>
            <person name="Brockman W."/>
            <person name="Kodira C."/>
            <person name="Alvarado L."/>
            <person name="Zeng Q."/>
            <person name="Crawford M."/>
            <person name="Antoine C."/>
            <person name="Devon K."/>
            <person name="Galgiani J."/>
            <person name="Orsborn K."/>
            <person name="Lewis M.L."/>
            <person name="Nusbaum C."/>
            <person name="Galagan J."/>
            <person name="Birren B."/>
        </authorList>
    </citation>
    <scope>NUCLEOTIDE SEQUENCE [LARGE SCALE GENOMIC DNA]</scope>
    <source>
        <strain evidence="9 10">RMSCC 3488</strain>
    </source>
</reference>
<evidence type="ECO:0000259" key="8">
    <source>
        <dbReference type="Pfam" id="PF02656"/>
    </source>
</evidence>
<reference evidence="10" key="2">
    <citation type="journal article" date="2009" name="Genome Res.">
        <title>Comparative genomic analyses of the human fungal pathogens Coccidioides and their relatives.</title>
        <authorList>
            <person name="Sharpton T.J."/>
            <person name="Stajich J.E."/>
            <person name="Rounsley S.D."/>
            <person name="Gardner M.J."/>
            <person name="Wortman J.R."/>
            <person name="Jordar V.S."/>
            <person name="Maiti R."/>
            <person name="Kodira C.D."/>
            <person name="Neafsey D.E."/>
            <person name="Zeng Q."/>
            <person name="Hung C.-Y."/>
            <person name="McMahan C."/>
            <person name="Muszewska A."/>
            <person name="Grynberg M."/>
            <person name="Mandel M.A."/>
            <person name="Kellner E.M."/>
            <person name="Barker B.M."/>
            <person name="Galgiani J.N."/>
            <person name="Orbach M.J."/>
            <person name="Kirkland T.N."/>
            <person name="Cole G.T."/>
            <person name="Henn M.R."/>
            <person name="Birren B.W."/>
            <person name="Taylor J.W."/>
        </authorList>
    </citation>
    <scope>NUCLEOTIDE SEQUENCE [LARGE SCALE GENOMIC DNA]</scope>
    <source>
        <strain evidence="10">RMSCC 3488</strain>
    </source>
</reference>
<feature type="compositionally biased region" description="Polar residues" evidence="6">
    <location>
        <begin position="80"/>
        <end position="104"/>
    </location>
</feature>
<keyword evidence="2" id="KW-1003">Cell membrane</keyword>
<dbReference type="AlphaFoldDB" id="A0A0J6F1N6"/>
<evidence type="ECO:0000256" key="7">
    <source>
        <dbReference type="SAM" id="Phobius"/>
    </source>
</evidence>
<keyword evidence="3 7" id="KW-0812">Transmembrane</keyword>
<dbReference type="PANTHER" id="PTHR34187">
    <property type="entry name" value="FGR18P"/>
    <property type="match status" value="1"/>
</dbReference>
<feature type="compositionally biased region" description="Polar residues" evidence="6">
    <location>
        <begin position="1"/>
        <end position="20"/>
    </location>
</feature>
<feature type="compositionally biased region" description="Low complexity" evidence="6">
    <location>
        <begin position="46"/>
        <end position="62"/>
    </location>
</feature>
<keyword evidence="5 7" id="KW-0472">Membrane</keyword>
<accession>A0A0J6F1N6</accession>